<dbReference type="PANTHER" id="PTHR31084:SF0">
    <property type="entry name" value="ALPHA-L-FUCOSIDASE 2"/>
    <property type="match status" value="1"/>
</dbReference>
<evidence type="ECO:0000313" key="3">
    <source>
        <dbReference type="EMBL" id="BAM46900.1"/>
    </source>
</evidence>
<reference evidence="3 4" key="1">
    <citation type="submission" date="2011-01" db="EMBL/GenBank/DDBJ databases">
        <title>Whole genome sequence of Amphibacillus xylinus NBRC 15112.</title>
        <authorList>
            <person name="Nakazawa H."/>
            <person name="Katano Y."/>
            <person name="Nakamura S."/>
            <person name="Sasagawa M."/>
            <person name="Fukada J."/>
            <person name="Arai T."/>
            <person name="Sasakura N."/>
            <person name="Mochizuki D."/>
            <person name="Hosoyama A."/>
            <person name="Harada K."/>
            <person name="Horikawa H."/>
            <person name="Kato Y."/>
            <person name="Harada T."/>
            <person name="Sasaki K."/>
            <person name="Sekiguchi M."/>
            <person name="Hodoyama M."/>
            <person name="Nishiko R."/>
            <person name="Narita H."/>
            <person name="Hanamaki A."/>
            <person name="Hata C."/>
            <person name="Konno Y."/>
            <person name="Niimura Y."/>
            <person name="Yamazaki S."/>
            <person name="Fujita N."/>
        </authorList>
    </citation>
    <scope>NUCLEOTIDE SEQUENCE [LARGE SCALE GENOMIC DNA]</scope>
    <source>
        <strain evidence="4">ATCC 51415 / DSM 6626 / JCM 7361 / LMG 17667 / NBRC 15112 / Ep01</strain>
    </source>
</reference>
<evidence type="ECO:0000259" key="2">
    <source>
        <dbReference type="Pfam" id="PF22124"/>
    </source>
</evidence>
<protein>
    <submittedName>
        <fullName evidence="3">Uncharacterized protein</fullName>
    </submittedName>
</protein>
<keyword evidence="4" id="KW-1185">Reference proteome</keyword>
<dbReference type="Pfam" id="PF22124">
    <property type="entry name" value="Glyco_hydro_95_cat"/>
    <property type="match status" value="1"/>
</dbReference>
<dbReference type="SUPFAM" id="SSF48208">
    <property type="entry name" value="Six-hairpin glycosidases"/>
    <property type="match status" value="1"/>
</dbReference>
<feature type="domain" description="Glycosyl hydrolase family 95 catalytic" evidence="2">
    <location>
        <begin position="259"/>
        <end position="662"/>
    </location>
</feature>
<dbReference type="AlphaFoldDB" id="K0IWN6"/>
<dbReference type="OrthoDB" id="9802600at2"/>
<dbReference type="Gene3D" id="1.50.10.10">
    <property type="match status" value="1"/>
</dbReference>
<sequence length="757" mass="86980">MTIKTDQVPLKGIWHDQPAKKWEEAYLSGNGEMGLLVFGDPKEETLIGNHAQLFLPMGNQFVVPDLREELPEFRRIIKEQGYQKGLAFHYQKAVEKGYPGLTMSDPYTPAFQLQIKTGVRAVSDYWKSIDYQTGEITVNYQADQSTYQSRSFVSRADGVIVYQLKTTADQFQVELEPAIFQEPELDGRLVWTDTGFRLDYHYTKGAGGYTTVAQVIAPNATIETDQDRMMISHTDQLLLMIKIYPELTNQQVDWSRGLYEPLFNRHQALHQELFDRVELKLTTDYERGRSFQDLMSEAQSSEGLPKALIEKIYDAGRYMYICSAGVSTPNLQGIWSGTFHPAWSGDYTFDTNVQLSIASALTSHLEEGLHGLFNLIDSLLPGFRENAKYYFDARGIVAPAHASNYGQHLHWNEEWPLQIWTCGAGWLGHWYFQYYRFTGDRSFLKNIAVPYLEEVALFYQDFLIEDEDGTYRFTPSYSAENGAADNATQDVAVAKEVLSNLIESYQILAIETDKIEHWQNMLDRLPAYQINQEGALKEWLTPDKGENYNHRHFSHLYPIFQSREFTAETNPQMFKASRVAFEKRLEAWLLNEEGETTSTHGRMHTALCATQFHMPELIKEVIMLVINNNCFYPSLMMSHYDNQEVFNVDGNGAFPQVIHEMLVDYHHDTLYLLQALPSDLDCGELAGVRLPDQMTVRKLKWDLKKSKVQLSLISKIDKQLKLKLPLHPNAKLNHQLQEDFSLNLVANELKTIEIKLA</sequence>
<dbReference type="eggNOG" id="COG1554">
    <property type="taxonomic scope" value="Bacteria"/>
</dbReference>
<dbReference type="EMBL" id="AP012050">
    <property type="protein sequence ID" value="BAM46900.1"/>
    <property type="molecule type" value="Genomic_DNA"/>
</dbReference>
<dbReference type="GO" id="GO:0005975">
    <property type="term" value="P:carbohydrate metabolic process"/>
    <property type="evidence" value="ECO:0007669"/>
    <property type="project" value="InterPro"/>
</dbReference>
<dbReference type="InterPro" id="IPR012341">
    <property type="entry name" value="6hp_glycosidase-like_sf"/>
</dbReference>
<evidence type="ECO:0000313" key="4">
    <source>
        <dbReference type="Proteomes" id="UP000006294"/>
    </source>
</evidence>
<dbReference type="STRING" id="698758.AXY_07680"/>
<gene>
    <name evidence="3" type="ordered locus">AXY_07680</name>
</gene>
<dbReference type="InterPro" id="IPR027414">
    <property type="entry name" value="GH95_N_dom"/>
</dbReference>
<dbReference type="Pfam" id="PF14498">
    <property type="entry name" value="Glyco_hyd_65N_2"/>
    <property type="match status" value="1"/>
</dbReference>
<proteinExistence type="predicted"/>
<dbReference type="HOGENOM" id="CLU_004617_0_0_9"/>
<name>K0IWN6_AMPXN</name>
<evidence type="ECO:0000259" key="1">
    <source>
        <dbReference type="Pfam" id="PF14498"/>
    </source>
</evidence>
<organism evidence="3 4">
    <name type="scientific">Amphibacillus xylanus (strain ATCC 51415 / DSM 6626 / JCM 7361 / LMG 17667 / NBRC 15112 / Ep01)</name>
    <dbReference type="NCBI Taxonomy" id="698758"/>
    <lineage>
        <taxon>Bacteria</taxon>
        <taxon>Bacillati</taxon>
        <taxon>Bacillota</taxon>
        <taxon>Bacilli</taxon>
        <taxon>Bacillales</taxon>
        <taxon>Bacillaceae</taxon>
        <taxon>Amphibacillus</taxon>
    </lineage>
</organism>
<dbReference type="InterPro" id="IPR054363">
    <property type="entry name" value="GH95_cat"/>
</dbReference>
<feature type="domain" description="Glycosyl hydrolase family 95 N-terminal" evidence="1">
    <location>
        <begin position="13"/>
        <end position="243"/>
    </location>
</feature>
<dbReference type="GO" id="GO:0004560">
    <property type="term" value="F:alpha-L-fucosidase activity"/>
    <property type="evidence" value="ECO:0007669"/>
    <property type="project" value="TreeGrafter"/>
</dbReference>
<dbReference type="PANTHER" id="PTHR31084">
    <property type="entry name" value="ALPHA-L-FUCOSIDASE 2"/>
    <property type="match status" value="1"/>
</dbReference>
<dbReference type="RefSeq" id="WP_015009505.1">
    <property type="nucleotide sequence ID" value="NC_018704.1"/>
</dbReference>
<dbReference type="InterPro" id="IPR008928">
    <property type="entry name" value="6-hairpin_glycosidase_sf"/>
</dbReference>
<dbReference type="Proteomes" id="UP000006294">
    <property type="component" value="Chromosome"/>
</dbReference>
<accession>K0IWN6</accession>
<dbReference type="KEGG" id="axl:AXY_07680"/>